<dbReference type="Pfam" id="PF07042">
    <property type="entry name" value="TrfA"/>
    <property type="match status" value="1"/>
</dbReference>
<evidence type="ECO:0000313" key="1">
    <source>
        <dbReference type="EMBL" id="MFC6281168.1"/>
    </source>
</evidence>
<dbReference type="InterPro" id="IPR010751">
    <property type="entry name" value="TrfA"/>
</dbReference>
<dbReference type="EMBL" id="JBHSRS010000017">
    <property type="protein sequence ID" value="MFC6281168.1"/>
    <property type="molecule type" value="Genomic_DNA"/>
</dbReference>
<dbReference type="Proteomes" id="UP001596270">
    <property type="component" value="Unassembled WGS sequence"/>
</dbReference>
<comment type="caution">
    <text evidence="1">The sequence shown here is derived from an EMBL/GenBank/DDBJ whole genome shotgun (WGS) entry which is preliminary data.</text>
</comment>
<accession>A0ABW1TWM0</accession>
<dbReference type="RefSeq" id="WP_377412899.1">
    <property type="nucleotide sequence ID" value="NZ_JBHSRS010000017.1"/>
</dbReference>
<name>A0ABW1TWM0_9BURK</name>
<reference evidence="2" key="1">
    <citation type="journal article" date="2019" name="Int. J. Syst. Evol. Microbiol.">
        <title>The Global Catalogue of Microorganisms (GCM) 10K type strain sequencing project: providing services to taxonomists for standard genome sequencing and annotation.</title>
        <authorList>
            <consortium name="The Broad Institute Genomics Platform"/>
            <consortium name="The Broad Institute Genome Sequencing Center for Infectious Disease"/>
            <person name="Wu L."/>
            <person name="Ma J."/>
        </authorList>
    </citation>
    <scope>NUCLEOTIDE SEQUENCE [LARGE SCALE GENOMIC DNA]</scope>
    <source>
        <strain evidence="2">CCUG 39402</strain>
    </source>
</reference>
<protein>
    <submittedName>
        <fullName evidence="1">Plasmid replication initiator TrfA</fullName>
    </submittedName>
</protein>
<gene>
    <name evidence="1" type="primary">trfA</name>
    <name evidence="1" type="ORF">ACFQND_08005</name>
</gene>
<keyword evidence="2" id="KW-1185">Reference proteome</keyword>
<organism evidence="1 2">
    <name type="scientific">Polaromonas aquatica</name>
    <dbReference type="NCBI Taxonomy" id="332657"/>
    <lineage>
        <taxon>Bacteria</taxon>
        <taxon>Pseudomonadati</taxon>
        <taxon>Pseudomonadota</taxon>
        <taxon>Betaproteobacteria</taxon>
        <taxon>Burkholderiales</taxon>
        <taxon>Comamonadaceae</taxon>
        <taxon>Polaromonas</taxon>
    </lineage>
</organism>
<proteinExistence type="predicted"/>
<sequence>MLLPTINNLDIPTLESLVAKQRGVGRRSVPKIAIAHEVLDAEPASKPTSTRVSRAAEVLREKTNEALQRTKSQLEQRVLQGVLPLWDDDNRGIPNPLVRSGLFTVGNSDKREYVPDMVIASLSNYEIRYTGSELRQDDLSVWLSLINLARKKPISEAIYFTGYQVVKDLGWRMHSESYKRVQDCIERLKVTGLKITTRGHESAYSGSLIRDYGWTERDDAGNIKWMVRFEPRISALFMEDTTTLLEWEMRKIIGPRSTLALWLLSFYSTHRDPEPNSLGKIYELCRSRDTLSSFRRNVRNALAKLVEKKFLKSFNMDNDMLQVEKLKADKRSTQKLIRTKKA</sequence>
<evidence type="ECO:0000313" key="2">
    <source>
        <dbReference type="Proteomes" id="UP001596270"/>
    </source>
</evidence>